<evidence type="ECO:0000256" key="2">
    <source>
        <dbReference type="ARBA" id="ARBA00008034"/>
    </source>
</evidence>
<evidence type="ECO:0000313" key="8">
    <source>
        <dbReference type="EMBL" id="MFC3913087.1"/>
    </source>
</evidence>
<dbReference type="InterPro" id="IPR001626">
    <property type="entry name" value="ABC_TroCD"/>
</dbReference>
<feature type="transmembrane region" description="Helical" evidence="7">
    <location>
        <begin position="46"/>
        <end position="64"/>
    </location>
</feature>
<dbReference type="Pfam" id="PF00950">
    <property type="entry name" value="ABC-3"/>
    <property type="match status" value="1"/>
</dbReference>
<dbReference type="SUPFAM" id="SSF81345">
    <property type="entry name" value="ABC transporter involved in vitamin B12 uptake, BtuC"/>
    <property type="match status" value="1"/>
</dbReference>
<evidence type="ECO:0000256" key="1">
    <source>
        <dbReference type="ARBA" id="ARBA00004141"/>
    </source>
</evidence>
<evidence type="ECO:0000256" key="7">
    <source>
        <dbReference type="SAM" id="Phobius"/>
    </source>
</evidence>
<dbReference type="EMBL" id="JBHSAF010000005">
    <property type="protein sequence ID" value="MFC3913087.1"/>
    <property type="molecule type" value="Genomic_DNA"/>
</dbReference>
<feature type="transmembrane region" description="Helical" evidence="7">
    <location>
        <begin position="198"/>
        <end position="220"/>
    </location>
</feature>
<dbReference type="Proteomes" id="UP001595692">
    <property type="component" value="Unassembled WGS sequence"/>
</dbReference>
<feature type="transmembrane region" description="Helical" evidence="7">
    <location>
        <begin position="171"/>
        <end position="192"/>
    </location>
</feature>
<sequence>MIYDLLLAPFSDFQFMQRALAGCLALSLSAPAIGVFLMLRRMSLTGDAMSHAILPGAAIGYLVAGLSVEAMTLGGLVAGGLVVLLSGAVARSTKSGEDSSLAAFYLISVALGVLLISLRGSSVDLLHVLFGSALALNDSALWLLGSISTVTLIALAILLRPLVLECLDPDYLATVSRAGSWVHMAFLLLAVLNLIAGFHALGTLMSVGIMILPGAALRYWTRRLGPMLLGSSLAAFVSALSGLLFSYHLGWPTSPTIILTLGVIYFLSLLAGPQGGLMWRYIRLRHLEA</sequence>
<feature type="transmembrane region" description="Helical" evidence="7">
    <location>
        <begin position="70"/>
        <end position="90"/>
    </location>
</feature>
<protein>
    <submittedName>
        <fullName evidence="8">Metal ABC transporter permease</fullName>
    </submittedName>
</protein>
<feature type="transmembrane region" description="Helical" evidence="7">
    <location>
        <begin position="19"/>
        <end position="39"/>
    </location>
</feature>
<proteinExistence type="inferred from homology"/>
<feature type="transmembrane region" description="Helical" evidence="7">
    <location>
        <begin position="102"/>
        <end position="120"/>
    </location>
</feature>
<feature type="transmembrane region" description="Helical" evidence="7">
    <location>
        <begin position="140"/>
        <end position="159"/>
    </location>
</feature>
<feature type="transmembrane region" description="Helical" evidence="7">
    <location>
        <begin position="227"/>
        <end position="250"/>
    </location>
</feature>
<keyword evidence="4 7" id="KW-1133">Transmembrane helix</keyword>
<comment type="caution">
    <text evidence="8">The sequence shown here is derived from an EMBL/GenBank/DDBJ whole genome shotgun (WGS) entry which is preliminary data.</text>
</comment>
<reference evidence="9" key="1">
    <citation type="journal article" date="2019" name="Int. J. Syst. Evol. Microbiol.">
        <title>The Global Catalogue of Microorganisms (GCM) 10K type strain sequencing project: providing services to taxonomists for standard genome sequencing and annotation.</title>
        <authorList>
            <consortium name="The Broad Institute Genomics Platform"/>
            <consortium name="The Broad Institute Genome Sequencing Center for Infectious Disease"/>
            <person name="Wu L."/>
            <person name="Ma J."/>
        </authorList>
    </citation>
    <scope>NUCLEOTIDE SEQUENCE [LARGE SCALE GENOMIC DNA]</scope>
    <source>
        <strain evidence="9">CCUG 54939</strain>
    </source>
</reference>
<organism evidence="8 9">
    <name type="scientific">Pseudaeromonas sharmana</name>
    <dbReference type="NCBI Taxonomy" id="328412"/>
    <lineage>
        <taxon>Bacteria</taxon>
        <taxon>Pseudomonadati</taxon>
        <taxon>Pseudomonadota</taxon>
        <taxon>Gammaproteobacteria</taxon>
        <taxon>Aeromonadales</taxon>
        <taxon>Aeromonadaceae</taxon>
        <taxon>Pseudaeromonas</taxon>
    </lineage>
</organism>
<name>A0ABV8CLK2_9GAMM</name>
<evidence type="ECO:0000256" key="4">
    <source>
        <dbReference type="ARBA" id="ARBA00022989"/>
    </source>
</evidence>
<comment type="similarity">
    <text evidence="2 6">Belongs to the ABC-3 integral membrane protein family.</text>
</comment>
<dbReference type="Gene3D" id="1.10.3470.10">
    <property type="entry name" value="ABC transporter involved in vitamin B12 uptake, BtuC"/>
    <property type="match status" value="1"/>
</dbReference>
<keyword evidence="5 7" id="KW-0472">Membrane</keyword>
<evidence type="ECO:0000256" key="6">
    <source>
        <dbReference type="RuleBase" id="RU003943"/>
    </source>
</evidence>
<evidence type="ECO:0000256" key="3">
    <source>
        <dbReference type="ARBA" id="ARBA00022692"/>
    </source>
</evidence>
<comment type="subcellular location">
    <subcellularLocation>
        <location evidence="6">Cell membrane</location>
        <topology evidence="6">Multi-pass membrane protein</topology>
    </subcellularLocation>
    <subcellularLocation>
        <location evidence="1">Membrane</location>
        <topology evidence="1">Multi-pass membrane protein</topology>
    </subcellularLocation>
</comment>
<feature type="transmembrane region" description="Helical" evidence="7">
    <location>
        <begin position="256"/>
        <end position="279"/>
    </location>
</feature>
<dbReference type="PANTHER" id="PTHR30477">
    <property type="entry name" value="ABC-TRANSPORTER METAL-BINDING PROTEIN"/>
    <property type="match status" value="1"/>
</dbReference>
<evidence type="ECO:0000256" key="5">
    <source>
        <dbReference type="ARBA" id="ARBA00023136"/>
    </source>
</evidence>
<gene>
    <name evidence="8" type="ORF">ACFOSS_06345</name>
</gene>
<dbReference type="RefSeq" id="WP_377151322.1">
    <property type="nucleotide sequence ID" value="NZ_JBHSAF010000005.1"/>
</dbReference>
<keyword evidence="6" id="KW-0813">Transport</keyword>
<dbReference type="PANTHER" id="PTHR30477:SF13">
    <property type="entry name" value="IRON TRANSPORT SYSTEM MEMBRANE PROTEIN HI_0360-RELATED"/>
    <property type="match status" value="1"/>
</dbReference>
<accession>A0ABV8CLK2</accession>
<keyword evidence="9" id="KW-1185">Reference proteome</keyword>
<evidence type="ECO:0000313" key="9">
    <source>
        <dbReference type="Proteomes" id="UP001595692"/>
    </source>
</evidence>
<keyword evidence="3 6" id="KW-0812">Transmembrane</keyword>
<dbReference type="InterPro" id="IPR037294">
    <property type="entry name" value="ABC_BtuC-like"/>
</dbReference>